<sequence>MDRNNLQTVQGIISILAIICLAVGWFKIFPGDINYFLSGRLFYILIGISFIVQARMLTLINSKFVYPLYAAAGLCIIGAFLPVDSGLNVMKTIGLLVGVVISFMSRSQYRQ</sequence>
<evidence type="ECO:0000256" key="1">
    <source>
        <dbReference type="SAM" id="Phobius"/>
    </source>
</evidence>
<dbReference type="RefSeq" id="WP_034672702.1">
    <property type="nucleotide sequence ID" value="NZ_FPAP01000007.1"/>
</dbReference>
<feature type="transmembrane region" description="Helical" evidence="1">
    <location>
        <begin position="64"/>
        <end position="83"/>
    </location>
</feature>
<keyword evidence="1" id="KW-0812">Transmembrane</keyword>
<dbReference type="eggNOG" id="ENOG5032YAH">
    <property type="taxonomic scope" value="Bacteria"/>
</dbReference>
<keyword evidence="3" id="KW-1185">Reference proteome</keyword>
<evidence type="ECO:0000313" key="3">
    <source>
        <dbReference type="Proteomes" id="UP000028713"/>
    </source>
</evidence>
<evidence type="ECO:0000313" key="2">
    <source>
        <dbReference type="EMBL" id="KFE99328.1"/>
    </source>
</evidence>
<reference evidence="2 3" key="1">
    <citation type="submission" date="2014-07" db="EMBL/GenBank/DDBJ databases">
        <title>Genome of Chryseobacterium formosense LMG 24722.</title>
        <authorList>
            <person name="Pipes S.E."/>
            <person name="Stropko S.J."/>
            <person name="Newman J.D."/>
        </authorList>
    </citation>
    <scope>NUCLEOTIDE SEQUENCE [LARGE SCALE GENOMIC DNA]</scope>
    <source>
        <strain evidence="2 3">LMG 24722</strain>
    </source>
</reference>
<accession>A0A085Z4G5</accession>
<dbReference type="OrthoDB" id="1268537at2"/>
<feature type="transmembrane region" description="Helical" evidence="1">
    <location>
        <begin position="89"/>
        <end position="105"/>
    </location>
</feature>
<keyword evidence="1" id="KW-1133">Transmembrane helix</keyword>
<comment type="caution">
    <text evidence="2">The sequence shown here is derived from an EMBL/GenBank/DDBJ whole genome shotgun (WGS) entry which is preliminary data.</text>
</comment>
<dbReference type="EMBL" id="JPRP01000001">
    <property type="protein sequence ID" value="KFE99328.1"/>
    <property type="molecule type" value="Genomic_DNA"/>
</dbReference>
<name>A0A085Z4G5_9FLAO</name>
<gene>
    <name evidence="2" type="ORF">IX39_01225</name>
</gene>
<dbReference type="Proteomes" id="UP000028713">
    <property type="component" value="Unassembled WGS sequence"/>
</dbReference>
<proteinExistence type="predicted"/>
<organism evidence="2 3">
    <name type="scientific">Chryseobacterium formosense</name>
    <dbReference type="NCBI Taxonomy" id="236814"/>
    <lineage>
        <taxon>Bacteria</taxon>
        <taxon>Pseudomonadati</taxon>
        <taxon>Bacteroidota</taxon>
        <taxon>Flavobacteriia</taxon>
        <taxon>Flavobacteriales</taxon>
        <taxon>Weeksellaceae</taxon>
        <taxon>Chryseobacterium group</taxon>
        <taxon>Chryseobacterium</taxon>
    </lineage>
</organism>
<dbReference type="STRING" id="236814.IX39_01225"/>
<keyword evidence="1" id="KW-0472">Membrane</keyword>
<feature type="transmembrane region" description="Helical" evidence="1">
    <location>
        <begin position="35"/>
        <end position="52"/>
    </location>
</feature>
<feature type="transmembrane region" description="Helical" evidence="1">
    <location>
        <begin position="12"/>
        <end position="29"/>
    </location>
</feature>
<protein>
    <submittedName>
        <fullName evidence="2">Uncharacterized protein</fullName>
    </submittedName>
</protein>
<dbReference type="AlphaFoldDB" id="A0A085Z4G5"/>